<feature type="transmembrane region" description="Helical" evidence="7">
    <location>
        <begin position="31"/>
        <end position="53"/>
    </location>
</feature>
<dbReference type="SUPFAM" id="SSF103473">
    <property type="entry name" value="MFS general substrate transporter"/>
    <property type="match status" value="1"/>
</dbReference>
<gene>
    <name evidence="9" type="ORF">GCM10018781_37280</name>
</gene>
<feature type="transmembrane region" description="Helical" evidence="7">
    <location>
        <begin position="184"/>
        <end position="203"/>
    </location>
</feature>
<name>A0A919FWL1_9ACTN</name>
<dbReference type="GO" id="GO:0022857">
    <property type="term" value="F:transmembrane transporter activity"/>
    <property type="evidence" value="ECO:0007669"/>
    <property type="project" value="InterPro"/>
</dbReference>
<dbReference type="InterPro" id="IPR050171">
    <property type="entry name" value="MFS_Transporters"/>
</dbReference>
<dbReference type="PROSITE" id="PS00216">
    <property type="entry name" value="SUGAR_TRANSPORT_1"/>
    <property type="match status" value="1"/>
</dbReference>
<comment type="subcellular location">
    <subcellularLocation>
        <location evidence="1">Cell membrane</location>
        <topology evidence="1">Multi-pass membrane protein</topology>
    </subcellularLocation>
</comment>
<evidence type="ECO:0000259" key="8">
    <source>
        <dbReference type="PROSITE" id="PS50850"/>
    </source>
</evidence>
<feature type="domain" description="Major facilitator superfamily (MFS) profile" evidence="8">
    <location>
        <begin position="27"/>
        <end position="412"/>
    </location>
</feature>
<dbReference type="Pfam" id="PF07690">
    <property type="entry name" value="MFS_1"/>
    <property type="match status" value="1"/>
</dbReference>
<dbReference type="RefSeq" id="WP_190211977.1">
    <property type="nucleotide sequence ID" value="NZ_BNBO01000019.1"/>
</dbReference>
<dbReference type="AlphaFoldDB" id="A0A919FWL1"/>
<accession>A0A919FWL1</accession>
<dbReference type="Gene3D" id="1.20.1250.20">
    <property type="entry name" value="MFS general substrate transporter like domains"/>
    <property type="match status" value="1"/>
</dbReference>
<feature type="transmembrane region" description="Helical" evidence="7">
    <location>
        <begin position="261"/>
        <end position="281"/>
    </location>
</feature>
<evidence type="ECO:0000256" key="6">
    <source>
        <dbReference type="ARBA" id="ARBA00023136"/>
    </source>
</evidence>
<dbReference type="InterPro" id="IPR020846">
    <property type="entry name" value="MFS_dom"/>
</dbReference>
<dbReference type="EMBL" id="BNBO01000019">
    <property type="protein sequence ID" value="GHH73289.1"/>
    <property type="molecule type" value="Genomic_DNA"/>
</dbReference>
<dbReference type="InterPro" id="IPR011701">
    <property type="entry name" value="MFS"/>
</dbReference>
<dbReference type="PROSITE" id="PS50850">
    <property type="entry name" value="MFS"/>
    <property type="match status" value="1"/>
</dbReference>
<reference evidence="9" key="2">
    <citation type="submission" date="2020-09" db="EMBL/GenBank/DDBJ databases">
        <authorList>
            <person name="Sun Q."/>
            <person name="Ohkuma M."/>
        </authorList>
    </citation>
    <scope>NUCLEOTIDE SEQUENCE</scope>
    <source>
        <strain evidence="9">JCM 4646</strain>
    </source>
</reference>
<sequence length="412" mass="41364">MTTTDSPPGARAGLRDRIGGRFRAGAAARPALAYAFWATMTSTTVPTPLYPLYQREFGFSPLMVTVIFAVYALGVVAGLLVLGRLSDEIGRRPVVAVALLLAAGAAGLFLAADGLAWILAARVLSGLSAALITGSATAALLDLAPPDGRARAQSVAIAANMGGLAAGTLISGVLAQWAGSPLRLPWTVTLILLAAALPALVLVPESVRERTRPALRLQPLRVPAGIRGAFLRAALTAGSGFAVLGVLTAVTGLFLGGLLHLTNHALTGLVVFLAFTCTALGQFATRVLPPRRALPVACAGLVLAAALIATALLAESAAPLVAGAAVNGLATGVAVGNGLGVINGGTPPQRRGEAVSTFFAILYSMLSVPVIGVGVLIQLAGLRTAGVIFSGLVALLAAGVAVGLPRAGRTGE</sequence>
<evidence type="ECO:0000256" key="4">
    <source>
        <dbReference type="ARBA" id="ARBA00022692"/>
    </source>
</evidence>
<keyword evidence="6 7" id="KW-0472">Membrane</keyword>
<evidence type="ECO:0000256" key="1">
    <source>
        <dbReference type="ARBA" id="ARBA00004651"/>
    </source>
</evidence>
<dbReference type="PANTHER" id="PTHR23517:SF13">
    <property type="entry name" value="MAJOR FACILITATOR SUPERFAMILY MFS_1"/>
    <property type="match status" value="1"/>
</dbReference>
<feature type="transmembrane region" description="Helical" evidence="7">
    <location>
        <begin position="293"/>
        <end position="314"/>
    </location>
</feature>
<dbReference type="PANTHER" id="PTHR23517">
    <property type="entry name" value="RESISTANCE PROTEIN MDTM, PUTATIVE-RELATED-RELATED"/>
    <property type="match status" value="1"/>
</dbReference>
<dbReference type="InterPro" id="IPR036259">
    <property type="entry name" value="MFS_trans_sf"/>
</dbReference>
<keyword evidence="2" id="KW-0813">Transport</keyword>
<feature type="transmembrane region" description="Helical" evidence="7">
    <location>
        <begin position="385"/>
        <end position="404"/>
    </location>
</feature>
<reference evidence="9" key="1">
    <citation type="journal article" date="2014" name="Int. J. Syst. Evol. Microbiol.">
        <title>Complete genome sequence of Corynebacterium casei LMG S-19264T (=DSM 44701T), isolated from a smear-ripened cheese.</title>
        <authorList>
            <consortium name="US DOE Joint Genome Institute (JGI-PGF)"/>
            <person name="Walter F."/>
            <person name="Albersmeier A."/>
            <person name="Kalinowski J."/>
            <person name="Ruckert C."/>
        </authorList>
    </citation>
    <scope>NUCLEOTIDE SEQUENCE</scope>
    <source>
        <strain evidence="9">JCM 4646</strain>
    </source>
</reference>
<feature type="transmembrane region" description="Helical" evidence="7">
    <location>
        <begin position="155"/>
        <end position="178"/>
    </location>
</feature>
<evidence type="ECO:0000256" key="7">
    <source>
        <dbReference type="SAM" id="Phobius"/>
    </source>
</evidence>
<feature type="transmembrane region" description="Helical" evidence="7">
    <location>
        <begin position="59"/>
        <end position="82"/>
    </location>
</feature>
<evidence type="ECO:0000256" key="5">
    <source>
        <dbReference type="ARBA" id="ARBA00022989"/>
    </source>
</evidence>
<dbReference type="Proteomes" id="UP000617734">
    <property type="component" value="Unassembled WGS sequence"/>
</dbReference>
<feature type="transmembrane region" description="Helical" evidence="7">
    <location>
        <begin position="94"/>
        <end position="118"/>
    </location>
</feature>
<comment type="caution">
    <text evidence="9">The sequence shown here is derived from an EMBL/GenBank/DDBJ whole genome shotgun (WGS) entry which is preliminary data.</text>
</comment>
<feature type="transmembrane region" description="Helical" evidence="7">
    <location>
        <begin position="229"/>
        <end position="255"/>
    </location>
</feature>
<evidence type="ECO:0000256" key="3">
    <source>
        <dbReference type="ARBA" id="ARBA00022475"/>
    </source>
</evidence>
<evidence type="ECO:0000313" key="10">
    <source>
        <dbReference type="Proteomes" id="UP000617734"/>
    </source>
</evidence>
<feature type="transmembrane region" description="Helical" evidence="7">
    <location>
        <begin position="124"/>
        <end position="143"/>
    </location>
</feature>
<dbReference type="GO" id="GO:0005886">
    <property type="term" value="C:plasma membrane"/>
    <property type="evidence" value="ECO:0007669"/>
    <property type="project" value="UniProtKB-SubCell"/>
</dbReference>
<evidence type="ECO:0000256" key="2">
    <source>
        <dbReference type="ARBA" id="ARBA00022448"/>
    </source>
</evidence>
<feature type="transmembrane region" description="Helical" evidence="7">
    <location>
        <begin position="320"/>
        <end position="342"/>
    </location>
</feature>
<evidence type="ECO:0000313" key="9">
    <source>
        <dbReference type="EMBL" id="GHH73289.1"/>
    </source>
</evidence>
<keyword evidence="4 7" id="KW-0812">Transmembrane</keyword>
<dbReference type="InterPro" id="IPR005829">
    <property type="entry name" value="Sugar_transporter_CS"/>
</dbReference>
<feature type="transmembrane region" description="Helical" evidence="7">
    <location>
        <begin position="354"/>
        <end position="379"/>
    </location>
</feature>
<proteinExistence type="predicted"/>
<organism evidence="9 10">
    <name type="scientific">Kitasatospora indigofera</name>
    <dbReference type="NCBI Taxonomy" id="67307"/>
    <lineage>
        <taxon>Bacteria</taxon>
        <taxon>Bacillati</taxon>
        <taxon>Actinomycetota</taxon>
        <taxon>Actinomycetes</taxon>
        <taxon>Kitasatosporales</taxon>
        <taxon>Streptomycetaceae</taxon>
        <taxon>Kitasatospora</taxon>
    </lineage>
</organism>
<keyword evidence="5 7" id="KW-1133">Transmembrane helix</keyword>
<keyword evidence="10" id="KW-1185">Reference proteome</keyword>
<protein>
    <submittedName>
        <fullName evidence="9">Multi-drug efflux transporter</fullName>
    </submittedName>
</protein>
<dbReference type="GeneID" id="95354138"/>
<keyword evidence="3" id="KW-1003">Cell membrane</keyword>